<dbReference type="EMBL" id="WOAJ01000003">
    <property type="protein sequence ID" value="MUI58109.1"/>
    <property type="molecule type" value="Genomic_DNA"/>
</dbReference>
<feature type="domain" description="ATPase AAA-type core" evidence="1">
    <location>
        <begin position="37"/>
        <end position="329"/>
    </location>
</feature>
<dbReference type="RefSeq" id="WP_155681150.1">
    <property type="nucleotide sequence ID" value="NZ_JAZIDI010000056.1"/>
</dbReference>
<dbReference type="PANTHER" id="PTHR43581:SF2">
    <property type="entry name" value="EXCINUCLEASE ATPASE SUBUNIT"/>
    <property type="match status" value="1"/>
</dbReference>
<proteinExistence type="predicted"/>
<dbReference type="GO" id="GO:0005524">
    <property type="term" value="F:ATP binding"/>
    <property type="evidence" value="ECO:0007669"/>
    <property type="project" value="InterPro"/>
</dbReference>
<dbReference type="InterPro" id="IPR003959">
    <property type="entry name" value="ATPase_AAA_core"/>
</dbReference>
<sequence>MWVEELSLENIKCFERESIKFTNKGKHYKWITFLSENGCGKSTILQSLGLLLAGPEGVINLLPRPTGWLRDEAKAGRISIRIHQGNSDPGDFGEKKVRKSYGYSYHVSGSTPIQIRGRTFTEPGIHENSDRTLTWLRQNALTSKGQGWFAAGYGAFRRLTRSHQLIVPTLEPQARYTNFLSQFQEDESLSVFEKWMIYLDYRIAKSDDPQDHRLKSLGIAAVDSLLPDGVKFDSINTEGRILYNVNGEIVPTISLSDGYRSILAFAGDLIWRLILAFPESVNPAHEEGVVLIDELDIHLHPIWQRDIALKLRTAFPNIQFFVSTHSPLVAAGAGHDALTIKLKNSNEGTSAEIISDIHKFPVDKVLMTEAFGLVSAYSPQTNEKMEFYNYLYNKENPTTEEKKQLALLQPQVKEIINQKEESELDSKIDSLLESLKK</sequence>
<dbReference type="SUPFAM" id="SSF52540">
    <property type="entry name" value="P-loop containing nucleoside triphosphate hydrolases"/>
    <property type="match status" value="1"/>
</dbReference>
<evidence type="ECO:0000313" key="2">
    <source>
        <dbReference type="EMBL" id="MUI58109.1"/>
    </source>
</evidence>
<organism evidence="2">
    <name type="scientific">Pseudomonas aeruginosa</name>
    <dbReference type="NCBI Taxonomy" id="287"/>
    <lineage>
        <taxon>Bacteria</taxon>
        <taxon>Pseudomonadati</taxon>
        <taxon>Pseudomonadota</taxon>
        <taxon>Gammaproteobacteria</taxon>
        <taxon>Pseudomonadales</taxon>
        <taxon>Pseudomonadaceae</taxon>
        <taxon>Pseudomonas</taxon>
    </lineage>
</organism>
<dbReference type="InterPro" id="IPR027417">
    <property type="entry name" value="P-loop_NTPase"/>
</dbReference>
<dbReference type="Pfam" id="PF13304">
    <property type="entry name" value="AAA_21"/>
    <property type="match status" value="1"/>
</dbReference>
<dbReference type="AlphaFoldDB" id="A0A6A9JYV1"/>
<dbReference type="InterPro" id="IPR051396">
    <property type="entry name" value="Bact_Antivir_Def_Nuclease"/>
</dbReference>
<accession>A0A6A9JYV1</accession>
<comment type="caution">
    <text evidence="2">The sequence shown here is derived from an EMBL/GenBank/DDBJ whole genome shotgun (WGS) entry which is preliminary data.</text>
</comment>
<dbReference type="PANTHER" id="PTHR43581">
    <property type="entry name" value="ATP/GTP PHOSPHATASE"/>
    <property type="match status" value="1"/>
</dbReference>
<dbReference type="Gene3D" id="3.40.50.300">
    <property type="entry name" value="P-loop containing nucleotide triphosphate hydrolases"/>
    <property type="match status" value="1"/>
</dbReference>
<name>A0A6A9JYV1_PSEAI</name>
<protein>
    <submittedName>
        <fullName evidence="2">AAA family ATPase</fullName>
    </submittedName>
</protein>
<evidence type="ECO:0000259" key="1">
    <source>
        <dbReference type="Pfam" id="PF13304"/>
    </source>
</evidence>
<reference evidence="2" key="1">
    <citation type="submission" date="2019-11" db="EMBL/GenBank/DDBJ databases">
        <title>Genomes of ocular Pseudomonas aeruginosa isolates.</title>
        <authorList>
            <person name="Khan M."/>
            <person name="Rice S.A."/>
            <person name="Willcox M.D.P."/>
            <person name="Stapleton F."/>
        </authorList>
    </citation>
    <scope>NUCLEOTIDE SEQUENCE</scope>
    <source>
        <strain evidence="2">PA206</strain>
    </source>
</reference>
<gene>
    <name evidence="2" type="ORF">GNQ20_09895</name>
</gene>
<dbReference type="GO" id="GO:0016887">
    <property type="term" value="F:ATP hydrolysis activity"/>
    <property type="evidence" value="ECO:0007669"/>
    <property type="project" value="InterPro"/>
</dbReference>